<name>A0A831LM91_9BACT</name>
<dbReference type="Pfam" id="PF03703">
    <property type="entry name" value="bPH_2"/>
    <property type="match status" value="1"/>
</dbReference>
<evidence type="ECO:0000256" key="1">
    <source>
        <dbReference type="SAM" id="Phobius"/>
    </source>
</evidence>
<feature type="transmembrane region" description="Helical" evidence="1">
    <location>
        <begin position="29"/>
        <end position="52"/>
    </location>
</feature>
<accession>A0A831LM91</accession>
<keyword evidence="1" id="KW-0472">Membrane</keyword>
<protein>
    <recommendedName>
        <fullName evidence="2">YdbS-like PH domain-containing protein</fullName>
    </recommendedName>
</protein>
<feature type="domain" description="YdbS-like PH" evidence="2">
    <location>
        <begin position="59"/>
        <end position="118"/>
    </location>
</feature>
<organism evidence="3">
    <name type="scientific">Geoalkalibacter subterraneus</name>
    <dbReference type="NCBI Taxonomy" id="483547"/>
    <lineage>
        <taxon>Bacteria</taxon>
        <taxon>Pseudomonadati</taxon>
        <taxon>Thermodesulfobacteriota</taxon>
        <taxon>Desulfuromonadia</taxon>
        <taxon>Desulfuromonadales</taxon>
        <taxon>Geoalkalibacteraceae</taxon>
        <taxon>Geoalkalibacter</taxon>
    </lineage>
</organism>
<evidence type="ECO:0000259" key="2">
    <source>
        <dbReference type="Pfam" id="PF03703"/>
    </source>
</evidence>
<gene>
    <name evidence="3" type="ORF">ENN94_00860</name>
</gene>
<dbReference type="Proteomes" id="UP000886162">
    <property type="component" value="Unassembled WGS sequence"/>
</dbReference>
<comment type="caution">
    <text evidence="3">The sequence shown here is derived from an EMBL/GenBank/DDBJ whole genome shotgun (WGS) entry which is preliminary data.</text>
</comment>
<sequence length="132" mass="14938">MRFSALLFAAAVLAGAVVRLGGELHDSVPFSRLVFLLPLIALLLGIVPPILARFEWPSVFYLLTDQRLIILRGLWRRRVIAVELYEVRDVHLLPLGEHLAHVRIQEQGRARPLILSCVEYPGQLIGLLERDD</sequence>
<reference evidence="3" key="1">
    <citation type="journal article" date="2020" name="mSystems">
        <title>Genome- and Community-Level Interaction Insights into Carbon Utilization and Element Cycling Functions of Hydrothermarchaeota in Hydrothermal Sediment.</title>
        <authorList>
            <person name="Zhou Z."/>
            <person name="Liu Y."/>
            <person name="Xu W."/>
            <person name="Pan J."/>
            <person name="Luo Z.H."/>
            <person name="Li M."/>
        </authorList>
    </citation>
    <scope>NUCLEOTIDE SEQUENCE [LARGE SCALE GENOMIC DNA]</scope>
    <source>
        <strain evidence="3">SpSt-1220</strain>
    </source>
</reference>
<dbReference type="EMBL" id="DSDO01000059">
    <property type="protein sequence ID" value="HDR46231.1"/>
    <property type="molecule type" value="Genomic_DNA"/>
</dbReference>
<keyword evidence="1" id="KW-0812">Transmembrane</keyword>
<dbReference type="InterPro" id="IPR005182">
    <property type="entry name" value="YdbS-like_PH"/>
</dbReference>
<proteinExistence type="predicted"/>
<evidence type="ECO:0000313" key="3">
    <source>
        <dbReference type="EMBL" id="HDR46231.1"/>
    </source>
</evidence>
<dbReference type="AlphaFoldDB" id="A0A831LM91"/>
<keyword evidence="1" id="KW-1133">Transmembrane helix</keyword>